<keyword evidence="1 6" id="KW-0597">Phosphoprotein</keyword>
<feature type="domain" description="Response regulatory" evidence="8">
    <location>
        <begin position="14"/>
        <end position="127"/>
    </location>
</feature>
<organism evidence="10 11">
    <name type="scientific">Algimonas porphyrae</name>
    <dbReference type="NCBI Taxonomy" id="1128113"/>
    <lineage>
        <taxon>Bacteria</taxon>
        <taxon>Pseudomonadati</taxon>
        <taxon>Pseudomonadota</taxon>
        <taxon>Alphaproteobacteria</taxon>
        <taxon>Maricaulales</taxon>
        <taxon>Robiginitomaculaceae</taxon>
        <taxon>Algimonas</taxon>
    </lineage>
</organism>
<evidence type="ECO:0000259" key="9">
    <source>
        <dbReference type="PROSITE" id="PS51755"/>
    </source>
</evidence>
<keyword evidence="2" id="KW-0902">Two-component regulatory system</keyword>
<reference evidence="10" key="1">
    <citation type="journal article" date="2014" name="Int. J. Syst. Evol. Microbiol.">
        <title>Complete genome of a new Firmicutes species belonging to the dominant human colonic microbiota ('Ruminococcus bicirculans') reveals two chromosomes and a selective capacity to utilize plant glucans.</title>
        <authorList>
            <consortium name="NISC Comparative Sequencing Program"/>
            <person name="Wegmann U."/>
            <person name="Louis P."/>
            <person name="Goesmann A."/>
            <person name="Henrissat B."/>
            <person name="Duncan S.H."/>
            <person name="Flint H.J."/>
        </authorList>
    </citation>
    <scope>NUCLEOTIDE SEQUENCE</scope>
    <source>
        <strain evidence="10">NBRC 108216</strain>
    </source>
</reference>
<keyword evidence="5" id="KW-0804">Transcription</keyword>
<dbReference type="InterPro" id="IPR001867">
    <property type="entry name" value="OmpR/PhoB-type_DNA-bd"/>
</dbReference>
<dbReference type="PROSITE" id="PS50110">
    <property type="entry name" value="RESPONSE_REGULATORY"/>
    <property type="match status" value="1"/>
</dbReference>
<dbReference type="InterPro" id="IPR036388">
    <property type="entry name" value="WH-like_DNA-bd_sf"/>
</dbReference>
<gene>
    <name evidence="10" type="ORF">GCM10007854_12060</name>
</gene>
<feature type="modified residue" description="4-aspartylphosphate" evidence="6">
    <location>
        <position position="63"/>
    </location>
</feature>
<dbReference type="Gene3D" id="1.10.10.10">
    <property type="entry name" value="Winged helix-like DNA-binding domain superfamily/Winged helix DNA-binding domain"/>
    <property type="match status" value="1"/>
</dbReference>
<evidence type="ECO:0000256" key="1">
    <source>
        <dbReference type="ARBA" id="ARBA00022553"/>
    </source>
</evidence>
<reference evidence="10" key="2">
    <citation type="submission" date="2023-01" db="EMBL/GenBank/DDBJ databases">
        <title>Draft genome sequence of Algimonas porphyrae strain NBRC 108216.</title>
        <authorList>
            <person name="Sun Q."/>
            <person name="Mori K."/>
        </authorList>
    </citation>
    <scope>NUCLEOTIDE SEQUENCE</scope>
    <source>
        <strain evidence="10">NBRC 108216</strain>
    </source>
</reference>
<dbReference type="SMART" id="SM00862">
    <property type="entry name" value="Trans_reg_C"/>
    <property type="match status" value="1"/>
</dbReference>
<dbReference type="Pfam" id="PF00072">
    <property type="entry name" value="Response_reg"/>
    <property type="match status" value="1"/>
</dbReference>
<dbReference type="PROSITE" id="PS51755">
    <property type="entry name" value="OMPR_PHOB"/>
    <property type="match status" value="1"/>
</dbReference>
<feature type="DNA-binding region" description="OmpR/PhoB-type" evidence="7">
    <location>
        <begin position="136"/>
        <end position="231"/>
    </location>
</feature>
<keyword evidence="3" id="KW-0805">Transcription regulation</keyword>
<dbReference type="PANTHER" id="PTHR48111:SF4">
    <property type="entry name" value="DNA-BINDING DUAL TRANSCRIPTIONAL REGULATOR OMPR"/>
    <property type="match status" value="1"/>
</dbReference>
<accession>A0ABQ5UYG5</accession>
<dbReference type="InterPro" id="IPR001789">
    <property type="entry name" value="Sig_transdc_resp-reg_receiver"/>
</dbReference>
<sequence>MDKQATYIERSDTHVLVIDDDDRIRDLLARYLGRAGYRVSTARDAADARAKMEGLSYDLLIVDVMMPGEDGVALIADLRTHLDIPMILLTALGDPAHRIRGLKAGADDYLAKPFEPEELLLRMDAIFRRTGRKTVSDRIRFGAFEYSLENSVLMKEGEIVRLTTSETALLDLLARQGSGTVSRYMLSQNVNGDSERAVDVQMTRLRRKLEPNPSEPQYLLTVRGKGYRLVAEPALDPAAR</sequence>
<protein>
    <submittedName>
        <fullName evidence="10">DNA-binding response regulator</fullName>
    </submittedName>
</protein>
<dbReference type="InterPro" id="IPR011006">
    <property type="entry name" value="CheY-like_superfamily"/>
</dbReference>
<dbReference type="Pfam" id="PF00486">
    <property type="entry name" value="Trans_reg_C"/>
    <property type="match status" value="1"/>
</dbReference>
<dbReference type="EMBL" id="BSNJ01000002">
    <property type="protein sequence ID" value="GLQ20251.1"/>
    <property type="molecule type" value="Genomic_DNA"/>
</dbReference>
<evidence type="ECO:0000313" key="11">
    <source>
        <dbReference type="Proteomes" id="UP001161390"/>
    </source>
</evidence>
<dbReference type="SUPFAM" id="SSF52172">
    <property type="entry name" value="CheY-like"/>
    <property type="match status" value="1"/>
</dbReference>
<comment type="caution">
    <text evidence="10">The sequence shown here is derived from an EMBL/GenBank/DDBJ whole genome shotgun (WGS) entry which is preliminary data.</text>
</comment>
<dbReference type="Proteomes" id="UP001161390">
    <property type="component" value="Unassembled WGS sequence"/>
</dbReference>
<dbReference type="PANTHER" id="PTHR48111">
    <property type="entry name" value="REGULATOR OF RPOS"/>
    <property type="match status" value="1"/>
</dbReference>
<evidence type="ECO:0000256" key="3">
    <source>
        <dbReference type="ARBA" id="ARBA00023015"/>
    </source>
</evidence>
<dbReference type="Gene3D" id="6.10.250.690">
    <property type="match status" value="1"/>
</dbReference>
<dbReference type="InterPro" id="IPR039420">
    <property type="entry name" value="WalR-like"/>
</dbReference>
<evidence type="ECO:0000259" key="8">
    <source>
        <dbReference type="PROSITE" id="PS50110"/>
    </source>
</evidence>
<evidence type="ECO:0000256" key="6">
    <source>
        <dbReference type="PROSITE-ProRule" id="PRU00169"/>
    </source>
</evidence>
<dbReference type="CDD" id="cd00383">
    <property type="entry name" value="trans_reg_C"/>
    <property type="match status" value="1"/>
</dbReference>
<keyword evidence="4 7" id="KW-0238">DNA-binding</keyword>
<proteinExistence type="predicted"/>
<evidence type="ECO:0000256" key="2">
    <source>
        <dbReference type="ARBA" id="ARBA00023012"/>
    </source>
</evidence>
<dbReference type="SMART" id="SM00448">
    <property type="entry name" value="REC"/>
    <property type="match status" value="1"/>
</dbReference>
<dbReference type="Gene3D" id="3.40.50.2300">
    <property type="match status" value="1"/>
</dbReference>
<dbReference type="GO" id="GO:0003677">
    <property type="term" value="F:DNA binding"/>
    <property type="evidence" value="ECO:0007669"/>
    <property type="project" value="UniProtKB-KW"/>
</dbReference>
<evidence type="ECO:0000256" key="5">
    <source>
        <dbReference type="ARBA" id="ARBA00023163"/>
    </source>
</evidence>
<name>A0ABQ5UYG5_9PROT</name>
<evidence type="ECO:0000256" key="7">
    <source>
        <dbReference type="PROSITE-ProRule" id="PRU01091"/>
    </source>
</evidence>
<feature type="domain" description="OmpR/PhoB-type" evidence="9">
    <location>
        <begin position="136"/>
        <end position="231"/>
    </location>
</feature>
<evidence type="ECO:0000256" key="4">
    <source>
        <dbReference type="ARBA" id="ARBA00023125"/>
    </source>
</evidence>
<keyword evidence="11" id="KW-1185">Reference proteome</keyword>
<evidence type="ECO:0000313" key="10">
    <source>
        <dbReference type="EMBL" id="GLQ20251.1"/>
    </source>
</evidence>
<dbReference type="RefSeq" id="WP_284370646.1">
    <property type="nucleotide sequence ID" value="NZ_BSNJ01000002.1"/>
</dbReference>